<name>I7ZC18_9GAMM</name>
<dbReference type="STRING" id="1172194.WQQ_30060"/>
<dbReference type="Proteomes" id="UP000003704">
    <property type="component" value="Unassembled WGS sequence"/>
</dbReference>
<evidence type="ECO:0000313" key="3">
    <source>
        <dbReference type="Proteomes" id="UP000003704"/>
    </source>
</evidence>
<proteinExistence type="predicted"/>
<protein>
    <recommendedName>
        <fullName evidence="4">Secreted protein</fullName>
    </recommendedName>
</protein>
<keyword evidence="3" id="KW-1185">Reference proteome</keyword>
<dbReference type="RefSeq" id="WP_007185947.1">
    <property type="nucleotide sequence ID" value="NZ_AKGD01000002.1"/>
</dbReference>
<feature type="signal peptide" evidence="1">
    <location>
        <begin position="1"/>
        <end position="19"/>
    </location>
</feature>
<accession>I7ZC18</accession>
<evidence type="ECO:0000313" key="2">
    <source>
        <dbReference type="EMBL" id="EIT69424.1"/>
    </source>
</evidence>
<keyword evidence="1" id="KW-0732">Signal</keyword>
<dbReference type="EMBL" id="AKGD01000002">
    <property type="protein sequence ID" value="EIT69424.1"/>
    <property type="molecule type" value="Genomic_DNA"/>
</dbReference>
<reference evidence="2 3" key="1">
    <citation type="journal article" date="2012" name="J. Bacteriol.">
        <title>Genome Sequence of n-Alkane-Degrading Hydrocarboniphaga effusa Strain AP103T (ATCC BAA-332T).</title>
        <authorList>
            <person name="Chang H.K."/>
            <person name="Zylstra G.J."/>
            <person name="Chae J.C."/>
        </authorList>
    </citation>
    <scope>NUCLEOTIDE SEQUENCE [LARGE SCALE GENOMIC DNA]</scope>
    <source>
        <strain evidence="2 3">AP103</strain>
    </source>
</reference>
<sequence>MIRLSFAFALLAASTGALAQSSGTNPMPGTAVDVVVNLVPTNANPGLDIPQASVDEPEYDPYAEFSGGVVRGLLSLNRPDDAR</sequence>
<feature type="chain" id="PRO_5003712649" description="Secreted protein" evidence="1">
    <location>
        <begin position="20"/>
        <end position="83"/>
    </location>
</feature>
<dbReference type="AlphaFoldDB" id="I7ZC18"/>
<organism evidence="2 3">
    <name type="scientific">Hydrocarboniphaga effusa AP103</name>
    <dbReference type="NCBI Taxonomy" id="1172194"/>
    <lineage>
        <taxon>Bacteria</taxon>
        <taxon>Pseudomonadati</taxon>
        <taxon>Pseudomonadota</taxon>
        <taxon>Gammaproteobacteria</taxon>
        <taxon>Nevskiales</taxon>
        <taxon>Nevskiaceae</taxon>
        <taxon>Hydrocarboniphaga</taxon>
    </lineage>
</organism>
<evidence type="ECO:0000256" key="1">
    <source>
        <dbReference type="SAM" id="SignalP"/>
    </source>
</evidence>
<gene>
    <name evidence="2" type="ORF">WQQ_30060</name>
</gene>
<evidence type="ECO:0008006" key="4">
    <source>
        <dbReference type="Google" id="ProtNLM"/>
    </source>
</evidence>
<comment type="caution">
    <text evidence="2">The sequence shown here is derived from an EMBL/GenBank/DDBJ whole genome shotgun (WGS) entry which is preliminary data.</text>
</comment>